<name>A0A0F9GSV6_9ZZZZ</name>
<feature type="compositionally biased region" description="Basic and acidic residues" evidence="1">
    <location>
        <begin position="90"/>
        <end position="99"/>
    </location>
</feature>
<evidence type="ECO:0000313" key="2">
    <source>
        <dbReference type="EMBL" id="KKL72455.1"/>
    </source>
</evidence>
<reference evidence="2" key="1">
    <citation type="journal article" date="2015" name="Nature">
        <title>Complex archaea that bridge the gap between prokaryotes and eukaryotes.</title>
        <authorList>
            <person name="Spang A."/>
            <person name="Saw J.H."/>
            <person name="Jorgensen S.L."/>
            <person name="Zaremba-Niedzwiedzka K."/>
            <person name="Martijn J."/>
            <person name="Lind A.E."/>
            <person name="van Eijk R."/>
            <person name="Schleper C."/>
            <person name="Guy L."/>
            <person name="Ettema T.J."/>
        </authorList>
    </citation>
    <scope>NUCLEOTIDE SEQUENCE</scope>
</reference>
<feature type="compositionally biased region" description="Acidic residues" evidence="1">
    <location>
        <begin position="13"/>
        <end position="22"/>
    </location>
</feature>
<feature type="compositionally biased region" description="Acidic residues" evidence="1">
    <location>
        <begin position="140"/>
        <end position="166"/>
    </location>
</feature>
<feature type="compositionally biased region" description="Acidic residues" evidence="1">
    <location>
        <begin position="173"/>
        <end position="208"/>
    </location>
</feature>
<comment type="caution">
    <text evidence="2">The sequence shown here is derived from an EMBL/GenBank/DDBJ whole genome shotgun (WGS) entry which is preliminary data.</text>
</comment>
<gene>
    <name evidence="2" type="ORF">LCGC14_2084740</name>
</gene>
<feature type="region of interest" description="Disordered" evidence="1">
    <location>
        <begin position="1"/>
        <end position="40"/>
    </location>
</feature>
<feature type="compositionally biased region" description="Basic and acidic residues" evidence="1">
    <location>
        <begin position="1"/>
        <end position="12"/>
    </location>
</feature>
<evidence type="ECO:0000256" key="1">
    <source>
        <dbReference type="SAM" id="MobiDB-lite"/>
    </source>
</evidence>
<proteinExistence type="predicted"/>
<organism evidence="2">
    <name type="scientific">marine sediment metagenome</name>
    <dbReference type="NCBI Taxonomy" id="412755"/>
    <lineage>
        <taxon>unclassified sequences</taxon>
        <taxon>metagenomes</taxon>
        <taxon>ecological metagenomes</taxon>
    </lineage>
</organism>
<accession>A0A0F9GSV6</accession>
<dbReference type="EMBL" id="LAZR01025271">
    <property type="protein sequence ID" value="KKL72455.1"/>
    <property type="molecule type" value="Genomic_DNA"/>
</dbReference>
<feature type="region of interest" description="Disordered" evidence="1">
    <location>
        <begin position="130"/>
        <end position="215"/>
    </location>
</feature>
<sequence>MPKENDKGKESFEITEETEDKEDDVKSDGEEEMNDERADLKSKIKDNLKRAIEFQTEIKELTAKTLEGLEKMDDLSKMLEELYHKAEEKVESLEKDLEGKTTVPEGEKSEEEGVNFEHLLSKAKEIKEMLRKPGEIEPGGLEEEKEEKVEEEGAPEEEISPLEAADETAKGEAEEDAEIEPLSEEKEEPGIEEAPEEDAPDGDEEEISPLEALDATIKIKPMEKLKKKAAQEEKRGAGGEEDEVSGFPKRRASDALEILEKYKKAEPEEEAEVVYYENGDKKILDSECIVSAVCSRLEEAEKLYKKLSKTESPIDQFFVKQEIIRSQEALRGVILAGTRMLEKESSVLPEYTIGVMNINVLKEILEKLSMQNWSKKTDFGLFTEYAAKLKKDYYARISSLVDYLKSLIEELGLEF</sequence>
<dbReference type="AlphaFoldDB" id="A0A0F9GSV6"/>
<protein>
    <submittedName>
        <fullName evidence="2">Uncharacterized protein</fullName>
    </submittedName>
</protein>
<feature type="region of interest" description="Disordered" evidence="1">
    <location>
        <begin position="90"/>
        <end position="117"/>
    </location>
</feature>